<proteinExistence type="inferred from homology"/>
<feature type="domain" description="BRCT" evidence="13">
    <location>
        <begin position="196"/>
        <end position="274"/>
    </location>
</feature>
<dbReference type="FunFam" id="1.20.272.10:FF:000005">
    <property type="entry name" value="Replication factor C subunit 1"/>
    <property type="match status" value="1"/>
</dbReference>
<dbReference type="InterPro" id="IPR013725">
    <property type="entry name" value="DNA_replication_fac_RFC1_C"/>
</dbReference>
<dbReference type="Gene3D" id="1.10.8.60">
    <property type="match status" value="1"/>
</dbReference>
<evidence type="ECO:0000256" key="2">
    <source>
        <dbReference type="ARBA" id="ARBA00006116"/>
    </source>
</evidence>
<evidence type="ECO:0000256" key="6">
    <source>
        <dbReference type="ARBA" id="ARBA00022741"/>
    </source>
</evidence>
<dbReference type="InterPro" id="IPR027417">
    <property type="entry name" value="P-loop_NTPase"/>
</dbReference>
<reference evidence="15" key="1">
    <citation type="journal article" date="2015" name="J. Biotechnol.">
        <title>The structure of the Cyberlindnera jadinii genome and its relation to Candida utilis analyzed by the occurrence of single nucleotide polymorphisms.</title>
        <authorList>
            <person name="Rupp O."/>
            <person name="Brinkrolf K."/>
            <person name="Buerth C."/>
            <person name="Kunigo M."/>
            <person name="Schneider J."/>
            <person name="Jaenicke S."/>
            <person name="Goesmann A."/>
            <person name="Puehler A."/>
            <person name="Jaeger K.-E."/>
            <person name="Ernst J.F."/>
        </authorList>
    </citation>
    <scope>NUCLEOTIDE SEQUENCE [LARGE SCALE GENOMIC DNA]</scope>
    <source>
        <strain evidence="15">ATCC 18201 / CBS 1600 / BCRC 20928 / JCM 3617 / NBRC 0987 / NRRL Y-1542</strain>
    </source>
</reference>
<accession>A0A0H5C435</accession>
<dbReference type="Gene3D" id="3.40.50.300">
    <property type="entry name" value="P-loop containing nucleotide triphosphate hydrolases"/>
    <property type="match status" value="1"/>
</dbReference>
<organism evidence="14 15">
    <name type="scientific">Cyberlindnera jadinii (strain ATCC 18201 / CBS 1600 / BCRC 20928 / JCM 3617 / NBRC 0987 / NRRL Y-1542)</name>
    <name type="common">Torula yeast</name>
    <name type="synonym">Candida utilis</name>
    <dbReference type="NCBI Taxonomy" id="983966"/>
    <lineage>
        <taxon>Eukaryota</taxon>
        <taxon>Fungi</taxon>
        <taxon>Dikarya</taxon>
        <taxon>Ascomycota</taxon>
        <taxon>Saccharomycotina</taxon>
        <taxon>Saccharomycetes</taxon>
        <taxon>Phaffomycetales</taxon>
        <taxon>Phaffomycetaceae</taxon>
        <taxon>Cyberlindnera</taxon>
    </lineage>
</organism>
<dbReference type="InterPro" id="IPR008921">
    <property type="entry name" value="DNA_pol3_clamp-load_cplx_C"/>
</dbReference>
<evidence type="ECO:0000313" key="15">
    <source>
        <dbReference type="Proteomes" id="UP000038830"/>
    </source>
</evidence>
<comment type="subcellular location">
    <subcellularLocation>
        <location evidence="1 10">Nucleus</location>
    </subcellularLocation>
</comment>
<evidence type="ECO:0000256" key="1">
    <source>
        <dbReference type="ARBA" id="ARBA00004123"/>
    </source>
</evidence>
<keyword evidence="4" id="KW-0597">Phosphoprotein</keyword>
<evidence type="ECO:0000256" key="4">
    <source>
        <dbReference type="ARBA" id="ARBA00022553"/>
    </source>
</evidence>
<dbReference type="GO" id="GO:0006281">
    <property type="term" value="P:DNA repair"/>
    <property type="evidence" value="ECO:0007669"/>
    <property type="project" value="InterPro"/>
</dbReference>
<dbReference type="FunFam" id="1.10.8.60:FF:000021">
    <property type="entry name" value="Replication factor C subunit 1"/>
    <property type="match status" value="1"/>
</dbReference>
<dbReference type="GO" id="GO:0005634">
    <property type="term" value="C:nucleus"/>
    <property type="evidence" value="ECO:0007669"/>
    <property type="project" value="UniProtKB-SubCell"/>
</dbReference>
<dbReference type="InterPro" id="IPR003593">
    <property type="entry name" value="AAA+_ATPase"/>
</dbReference>
<feature type="compositionally biased region" description="Acidic residues" evidence="12">
    <location>
        <begin position="44"/>
        <end position="66"/>
    </location>
</feature>
<dbReference type="InterPro" id="IPR047854">
    <property type="entry name" value="RFC_lid"/>
</dbReference>
<feature type="compositionally biased region" description="Polar residues" evidence="12">
    <location>
        <begin position="138"/>
        <end position="147"/>
    </location>
</feature>
<dbReference type="Pfam" id="PF00004">
    <property type="entry name" value="AAA"/>
    <property type="match status" value="1"/>
</dbReference>
<dbReference type="GO" id="GO:0003689">
    <property type="term" value="F:DNA clamp loader activity"/>
    <property type="evidence" value="ECO:0007669"/>
    <property type="project" value="UniProtKB-UniRule"/>
</dbReference>
<keyword evidence="11" id="KW-0175">Coiled coil</keyword>
<feature type="region of interest" description="Disordered" evidence="12">
    <location>
        <begin position="826"/>
        <end position="865"/>
    </location>
</feature>
<evidence type="ECO:0000256" key="7">
    <source>
        <dbReference type="ARBA" id="ARBA00022840"/>
    </source>
</evidence>
<evidence type="ECO:0000313" key="14">
    <source>
        <dbReference type="EMBL" id="CEP22703.1"/>
    </source>
</evidence>
<protein>
    <recommendedName>
        <fullName evidence="3 10">Replication factor C subunit 1</fullName>
    </recommendedName>
</protein>
<feature type="compositionally biased region" description="Basic and acidic residues" evidence="12">
    <location>
        <begin position="111"/>
        <end position="122"/>
    </location>
</feature>
<dbReference type="GO" id="GO:0003677">
    <property type="term" value="F:DNA binding"/>
    <property type="evidence" value="ECO:0007669"/>
    <property type="project" value="UniProtKB-KW"/>
</dbReference>
<dbReference type="GO" id="GO:0016887">
    <property type="term" value="F:ATP hydrolysis activity"/>
    <property type="evidence" value="ECO:0007669"/>
    <property type="project" value="InterPro"/>
</dbReference>
<dbReference type="CDD" id="cd00009">
    <property type="entry name" value="AAA"/>
    <property type="match status" value="1"/>
</dbReference>
<dbReference type="SUPFAM" id="SSF52113">
    <property type="entry name" value="BRCT domain"/>
    <property type="match status" value="1"/>
</dbReference>
<dbReference type="GO" id="GO:0005663">
    <property type="term" value="C:DNA replication factor C complex"/>
    <property type="evidence" value="ECO:0007669"/>
    <property type="project" value="InterPro"/>
</dbReference>
<dbReference type="Proteomes" id="UP000038830">
    <property type="component" value="Unassembled WGS sequence"/>
</dbReference>
<dbReference type="SUPFAM" id="SSF52540">
    <property type="entry name" value="P-loop containing nucleoside triphosphate hydrolases"/>
    <property type="match status" value="1"/>
</dbReference>
<dbReference type="InterPro" id="IPR036420">
    <property type="entry name" value="BRCT_dom_sf"/>
</dbReference>
<dbReference type="AlphaFoldDB" id="A0A0H5C435"/>
<dbReference type="Gene3D" id="1.20.272.10">
    <property type="match status" value="1"/>
</dbReference>
<feature type="coiled-coil region" evidence="11">
    <location>
        <begin position="284"/>
        <end position="328"/>
    </location>
</feature>
<dbReference type="InterPro" id="IPR012178">
    <property type="entry name" value="RFC1"/>
</dbReference>
<evidence type="ECO:0000256" key="9">
    <source>
        <dbReference type="ARBA" id="ARBA00023242"/>
    </source>
</evidence>
<dbReference type="Pfam" id="PF08519">
    <property type="entry name" value="RFC1"/>
    <property type="match status" value="1"/>
</dbReference>
<dbReference type="PANTHER" id="PTHR23389">
    <property type="entry name" value="CHROMOSOME TRANSMISSION FIDELITY FACTOR 18"/>
    <property type="match status" value="1"/>
</dbReference>
<dbReference type="Pfam" id="PF25361">
    <property type="entry name" value="AAA_lid_RFC1"/>
    <property type="match status" value="1"/>
</dbReference>
<evidence type="ECO:0000256" key="11">
    <source>
        <dbReference type="SAM" id="Coils"/>
    </source>
</evidence>
<keyword evidence="8" id="KW-0238">DNA-binding</keyword>
<keyword evidence="5 10" id="KW-0235">DNA replication</keyword>
<dbReference type="Gene3D" id="3.40.50.10190">
    <property type="entry name" value="BRCT domain"/>
    <property type="match status" value="1"/>
</dbReference>
<name>A0A0H5C435_CYBJN</name>
<keyword evidence="6 10" id="KW-0547">Nucleotide-binding</keyword>
<dbReference type="PANTHER" id="PTHR23389:SF6">
    <property type="entry name" value="REPLICATION FACTOR C SUBUNIT 1"/>
    <property type="match status" value="1"/>
</dbReference>
<evidence type="ECO:0000256" key="5">
    <source>
        <dbReference type="ARBA" id="ARBA00022705"/>
    </source>
</evidence>
<feature type="compositionally biased region" description="Low complexity" evidence="12">
    <location>
        <begin position="83"/>
        <end position="98"/>
    </location>
</feature>
<dbReference type="EMBL" id="CDQK01000003">
    <property type="protein sequence ID" value="CEP22703.1"/>
    <property type="molecule type" value="Genomic_DNA"/>
</dbReference>
<dbReference type="InterPro" id="IPR003959">
    <property type="entry name" value="ATPase_AAA_core"/>
</dbReference>
<dbReference type="CDD" id="cd18140">
    <property type="entry name" value="HLD_clamp_RFC"/>
    <property type="match status" value="1"/>
</dbReference>
<dbReference type="InterPro" id="IPR001357">
    <property type="entry name" value="BRCT_dom"/>
</dbReference>
<dbReference type="GO" id="GO:0006271">
    <property type="term" value="P:DNA strand elongation involved in DNA replication"/>
    <property type="evidence" value="ECO:0007669"/>
    <property type="project" value="UniProtKB-ARBA"/>
</dbReference>
<dbReference type="GO" id="GO:0005524">
    <property type="term" value="F:ATP binding"/>
    <property type="evidence" value="ECO:0007669"/>
    <property type="project" value="UniProtKB-UniRule"/>
</dbReference>
<sequence>MVDIRQFFGNSKGSKGSKRSADTVKQAPPKKPKLTKSKDQDFVVLDDDFDDDDAAFDDDDDVEFLEELSSLPNEKATKRGTRSSTAKAKAASPVKASKPLVESPQKRKTVTHGEEIPEETPKKPRTSGARTTPKKTPSKSGSQSTGITAMDVLAKIPDAELPEDIPTDKGTFNYQQFKARQADVAHAPANLELPVGAPNCLTGLTMVFTGVMPNLGREDAESLAKQYGAKVTKSISGKTSVVVIGEEAGPSKVRKIKQHKIKAIDEDGFIQLIKGMPEEGGDGDAAEKARIKREEEERKAMEESAKLEAQAKLEAKQREQAIKEAKASGKHLKPSELKSDDEKLWTVKYAPTRLDQLCGNKSTIEKLKQWLIDWPKKFGNKKPAKGETDFRAVLIHGPPGIGKTTAAHLVAESLGYDVIEQNASDVRSQKLLNSKIGGILDNTSVVGYFHHETPNDTENKNKFCIIMDEVDGMSGGDRGGVGQLAAFARKTQAPMILICNDKSLPKMRPFDRVTLDLPFRRPSAREMKSRLMTIALREHIKLDPNIIDKLVAATSNDIRQIINLLSTVSTTQKSIDSSNTKDISNAWQKNIALKPFDIIPRLLNRQSWMENGPSPLYKKMEWYFDDHAFVPLMMQENYLNTRPANAPSKVKHLELIAEAADTISLGDLVDKRIHSSEQMWSLMPLHAVMSTLRPACLISGQAGGRINFSAWLGQNSKTGKYQRLLTELQYDTRLRTGTDRVEFRLEYIPVLVKKLLKPLVASAENIPEIIETLDYYYLSKADWDVLMEYTIGPESTTPLLKKIPTATKSKFTRKYNSEIHPVAIFRPGMTETTKGKKAAGSATPKEEEDTPLEEEEPDIVEEFDE</sequence>
<evidence type="ECO:0000256" key="3">
    <source>
        <dbReference type="ARBA" id="ARBA00020401"/>
    </source>
</evidence>
<dbReference type="SUPFAM" id="SSF48019">
    <property type="entry name" value="post-AAA+ oligomerization domain-like"/>
    <property type="match status" value="1"/>
</dbReference>
<keyword evidence="7 10" id="KW-0067">ATP-binding</keyword>
<feature type="region of interest" description="Disordered" evidence="12">
    <location>
        <begin position="1"/>
        <end position="148"/>
    </location>
</feature>
<evidence type="ECO:0000256" key="8">
    <source>
        <dbReference type="ARBA" id="ARBA00023125"/>
    </source>
</evidence>
<feature type="compositionally biased region" description="Acidic residues" evidence="12">
    <location>
        <begin position="846"/>
        <end position="865"/>
    </location>
</feature>
<evidence type="ECO:0000256" key="10">
    <source>
        <dbReference type="PIRNR" id="PIRNR036578"/>
    </source>
</evidence>
<dbReference type="SMART" id="SM00382">
    <property type="entry name" value="AAA"/>
    <property type="match status" value="1"/>
</dbReference>
<gene>
    <name evidence="14" type="ORF">BN1211_3108</name>
</gene>
<dbReference type="CDD" id="cd17752">
    <property type="entry name" value="BRCT_RFC1"/>
    <property type="match status" value="1"/>
</dbReference>
<dbReference type="PROSITE" id="PS50172">
    <property type="entry name" value="BRCT"/>
    <property type="match status" value="1"/>
</dbReference>
<dbReference type="Pfam" id="PF00533">
    <property type="entry name" value="BRCT"/>
    <property type="match status" value="1"/>
</dbReference>
<dbReference type="FunFam" id="3.40.50.300:FF:000395">
    <property type="entry name" value="Replication factor C subunit 1"/>
    <property type="match status" value="1"/>
</dbReference>
<keyword evidence="9 10" id="KW-0539">Nucleus</keyword>
<evidence type="ECO:0000259" key="13">
    <source>
        <dbReference type="PROSITE" id="PS50172"/>
    </source>
</evidence>
<dbReference type="FunFam" id="3.40.50.10190:FF:000001">
    <property type="entry name" value="Replication factor C subunit 1"/>
    <property type="match status" value="1"/>
</dbReference>
<comment type="similarity">
    <text evidence="2 10">Belongs to the activator 1 large subunit family.</text>
</comment>
<dbReference type="SMART" id="SM00292">
    <property type="entry name" value="BRCT"/>
    <property type="match status" value="1"/>
</dbReference>
<dbReference type="PIRSF" id="PIRSF036578">
    <property type="entry name" value="RFC1"/>
    <property type="match status" value="1"/>
</dbReference>
<evidence type="ECO:0000256" key="12">
    <source>
        <dbReference type="SAM" id="MobiDB-lite"/>
    </source>
</evidence>